<dbReference type="EMBL" id="BAOU01000058">
    <property type="protein sequence ID" value="GAD06129.1"/>
    <property type="molecule type" value="Genomic_DNA"/>
</dbReference>
<reference evidence="1 2" key="2">
    <citation type="journal article" date="2013" name="Genome Announc.">
        <title>Draft Genome Sequences of Porphyromonas crevioricanis JCM 15906T and Porphyromonas cansulci JCM 13913T Isolated from a Canine Oral Cavity.</title>
        <authorList>
            <person name="Sakamoto M."/>
            <person name="Tanaka N."/>
            <person name="Shiwa Y."/>
            <person name="Yoshikawa H."/>
            <person name="Ohkuma M."/>
        </authorList>
    </citation>
    <scope>NUCLEOTIDE SEQUENCE [LARGE SCALE GENOMIC DNA]</scope>
    <source>
        <strain evidence="1 2">JCM 15906</strain>
    </source>
</reference>
<evidence type="ECO:0000313" key="1">
    <source>
        <dbReference type="EMBL" id="GAD06129.1"/>
    </source>
</evidence>
<name>T1DTZ8_9PORP</name>
<dbReference type="AlphaFoldDB" id="T1DTZ8"/>
<accession>T1DTZ8</accession>
<organism evidence="1 2">
    <name type="scientific">Porphyromonas crevioricanis JCM 15906</name>
    <dbReference type="NCBI Taxonomy" id="1305617"/>
    <lineage>
        <taxon>Bacteria</taxon>
        <taxon>Pseudomonadati</taxon>
        <taxon>Bacteroidota</taxon>
        <taxon>Bacteroidia</taxon>
        <taxon>Bacteroidales</taxon>
        <taxon>Porphyromonadaceae</taxon>
        <taxon>Porphyromonas</taxon>
    </lineage>
</organism>
<dbReference type="Proteomes" id="UP000018031">
    <property type="component" value="Unassembled WGS sequence"/>
</dbReference>
<evidence type="ECO:0000313" key="2">
    <source>
        <dbReference type="Proteomes" id="UP000018031"/>
    </source>
</evidence>
<reference evidence="2" key="1">
    <citation type="journal article" date="2013" name="Genome">
        <title>Draft Genome Sequences of Porphyromonas crevioricanis JCM 15906T and Porphyromonas cansulci JCM 13913T Isolated from a Canine Oral Cavity.</title>
        <authorList>
            <person name="Sakamoto M."/>
            <person name="Tanaka N."/>
            <person name="Shiwa Y."/>
            <person name="Yoshikawa H."/>
            <person name="Ohkuma M."/>
        </authorList>
    </citation>
    <scope>NUCLEOTIDE SEQUENCE [LARGE SCALE GENOMIC DNA]</scope>
    <source>
        <strain evidence="2">JCM 15906</strain>
    </source>
</reference>
<gene>
    <name evidence="1" type="ORF">PORCRE_1851</name>
</gene>
<proteinExistence type="predicted"/>
<comment type="caution">
    <text evidence="1">The sequence shown here is derived from an EMBL/GenBank/DDBJ whole genome shotgun (WGS) entry which is preliminary data.</text>
</comment>
<sequence>MLKRLYGCSAKFFVERIVKREFAYLCPILNLSCMANGSKTDCHETF</sequence>
<protein>
    <submittedName>
        <fullName evidence="1">Uncharacterized protein</fullName>
    </submittedName>
</protein>